<name>A0AAJ5ZI28_9CHLR</name>
<dbReference type="PANTHER" id="PTHR39624">
    <property type="entry name" value="PROTEIN INVOLVED IN RIMO-MEDIATED BETA-METHYLTHIOLATION OF RIBOSOMAL PROTEIN S12 YCAO"/>
    <property type="match status" value="1"/>
</dbReference>
<evidence type="ECO:0000313" key="4">
    <source>
        <dbReference type="Proteomes" id="UP001219901"/>
    </source>
</evidence>
<dbReference type="Pfam" id="PF02566">
    <property type="entry name" value="OsmC"/>
    <property type="match status" value="1"/>
</dbReference>
<feature type="transmembrane region" description="Helical" evidence="1">
    <location>
        <begin position="42"/>
        <end position="58"/>
    </location>
</feature>
<evidence type="ECO:0000256" key="1">
    <source>
        <dbReference type="SAM" id="Phobius"/>
    </source>
</evidence>
<evidence type="ECO:0000313" key="2">
    <source>
        <dbReference type="EMBL" id="MDG0868018.1"/>
    </source>
</evidence>
<dbReference type="EMBL" id="WMBE01000006">
    <property type="protein sequence ID" value="MDG0868018.1"/>
    <property type="molecule type" value="Genomic_DNA"/>
</dbReference>
<evidence type="ECO:0000313" key="3">
    <source>
        <dbReference type="EMBL" id="WFG40439.1"/>
    </source>
</evidence>
<dbReference type="AlphaFoldDB" id="A0AAJ5ZI28"/>
<reference evidence="4 5" key="1">
    <citation type="submission" date="2019-11" db="EMBL/GenBank/DDBJ databases">
        <authorList>
            <person name="Cho J.-C."/>
        </authorList>
    </citation>
    <scope>NUCLEOTIDE SEQUENCE [LARGE SCALE GENOMIC DNA]</scope>
    <source>
        <strain evidence="3 4">JH1073</strain>
        <strain evidence="2 5">JH702</strain>
    </source>
</reference>
<dbReference type="Gene3D" id="3.30.300.20">
    <property type="match status" value="1"/>
</dbReference>
<organism evidence="3 4">
    <name type="scientific">Candidatus Lucifugimonas marina</name>
    <dbReference type="NCBI Taxonomy" id="3038979"/>
    <lineage>
        <taxon>Bacteria</taxon>
        <taxon>Bacillati</taxon>
        <taxon>Chloroflexota</taxon>
        <taxon>Dehalococcoidia</taxon>
        <taxon>SAR202 cluster</taxon>
        <taxon>Candidatus Lucifugimonadales</taxon>
        <taxon>Candidatus Lucifugimonadaceae</taxon>
        <taxon>Candidatus Lucifugimonas</taxon>
    </lineage>
</organism>
<sequence>MASVSVESVRNVQVRVEAGDHAWLADEPEGIGDGMGPGPYDLLLGALGSCMTMTLLLYSKRKQWPLERVEVDIRHDRVHADDAANVERPGGLVEYFSIDLVLHGDLDAAQLERLADISTRCPVRKTLAGTHVFKEKVRLAGS</sequence>
<keyword evidence="4" id="KW-1185">Reference proteome</keyword>
<dbReference type="RefSeq" id="WP_342826953.1">
    <property type="nucleotide sequence ID" value="NZ_CP046146.1"/>
</dbReference>
<keyword evidence="1" id="KW-0812">Transmembrane</keyword>
<dbReference type="PANTHER" id="PTHR39624:SF2">
    <property type="entry name" value="OSMC-LIKE PROTEIN"/>
    <property type="match status" value="1"/>
</dbReference>
<proteinExistence type="predicted"/>
<gene>
    <name evidence="2" type="ORF">GKO46_13200</name>
    <name evidence="3" type="ORF">GKO48_12755</name>
</gene>
<dbReference type="Proteomes" id="UP001321249">
    <property type="component" value="Unassembled WGS sequence"/>
</dbReference>
<reference evidence="3" key="2">
    <citation type="journal article" date="2023" name="Nat. Commun.">
        <title>Cultivation of marine bacteria of the SAR202 clade.</title>
        <authorList>
            <person name="Lim Y."/>
            <person name="Seo J.H."/>
            <person name="Giovannoni S.J."/>
            <person name="Kang I."/>
            <person name="Cho J.C."/>
        </authorList>
    </citation>
    <scope>NUCLEOTIDE SEQUENCE</scope>
    <source>
        <strain evidence="3">JH1073</strain>
    </source>
</reference>
<dbReference type="SUPFAM" id="SSF82784">
    <property type="entry name" value="OsmC-like"/>
    <property type="match status" value="1"/>
</dbReference>
<dbReference type="InterPro" id="IPR015946">
    <property type="entry name" value="KH_dom-like_a/b"/>
</dbReference>
<reference evidence="4" key="3">
    <citation type="submission" date="2023-06" db="EMBL/GenBank/DDBJ databases">
        <title>Pangenomics reveal diversification of enzyme families and niche specialization in globally abundant SAR202 bacteria.</title>
        <authorList>
            <person name="Saw J.H.W."/>
        </authorList>
    </citation>
    <scope>NUCLEOTIDE SEQUENCE [LARGE SCALE GENOMIC DNA]</scope>
    <source>
        <strain evidence="4">JH1073</strain>
    </source>
</reference>
<keyword evidence="1" id="KW-1133">Transmembrane helix</keyword>
<protein>
    <submittedName>
        <fullName evidence="3">OsmC family peroxiredoxin</fullName>
    </submittedName>
</protein>
<dbReference type="Proteomes" id="UP001219901">
    <property type="component" value="Chromosome"/>
</dbReference>
<dbReference type="EMBL" id="CP046147">
    <property type="protein sequence ID" value="WFG40439.1"/>
    <property type="molecule type" value="Genomic_DNA"/>
</dbReference>
<accession>A0AAJ5ZI28</accession>
<keyword evidence="1" id="KW-0472">Membrane</keyword>
<dbReference type="InterPro" id="IPR036102">
    <property type="entry name" value="OsmC/Ohrsf"/>
</dbReference>
<evidence type="ECO:0000313" key="5">
    <source>
        <dbReference type="Proteomes" id="UP001321249"/>
    </source>
</evidence>
<dbReference type="InterPro" id="IPR003718">
    <property type="entry name" value="OsmC/Ohr_fam"/>
</dbReference>